<feature type="transmembrane region" description="Helical" evidence="5">
    <location>
        <begin position="7"/>
        <end position="29"/>
    </location>
</feature>
<name>A0A4Y6Q0D2_PERCE</name>
<dbReference type="HAMAP" id="MF_01350">
    <property type="entry name" value="NDH1_NuoH"/>
    <property type="match status" value="1"/>
</dbReference>
<evidence type="ECO:0000256" key="2">
    <source>
        <dbReference type="ARBA" id="ARBA00022692"/>
    </source>
</evidence>
<keyword evidence="5 6" id="KW-0520">NAD</keyword>
<dbReference type="PANTHER" id="PTHR11432:SF3">
    <property type="entry name" value="NADH-UBIQUINONE OXIDOREDUCTASE CHAIN 1"/>
    <property type="match status" value="1"/>
</dbReference>
<gene>
    <name evidence="5" type="primary">nuoH</name>
    <name evidence="7" type="ORF">FIV42_25770</name>
</gene>
<proteinExistence type="inferred from homology"/>
<dbReference type="PROSITE" id="PS00668">
    <property type="entry name" value="COMPLEX1_ND1_2"/>
    <property type="match status" value="1"/>
</dbReference>
<feature type="transmembrane region" description="Helical" evidence="5">
    <location>
        <begin position="209"/>
        <end position="232"/>
    </location>
</feature>
<feature type="transmembrane region" description="Helical" evidence="5">
    <location>
        <begin position="139"/>
        <end position="159"/>
    </location>
</feature>
<dbReference type="Proteomes" id="UP000315995">
    <property type="component" value="Chromosome"/>
</dbReference>
<feature type="transmembrane region" description="Helical" evidence="5">
    <location>
        <begin position="179"/>
        <end position="197"/>
    </location>
</feature>
<dbReference type="RefSeq" id="WP_141200474.1">
    <property type="nucleotide sequence ID" value="NZ_CP041186.1"/>
</dbReference>
<comment type="catalytic activity">
    <reaction evidence="5">
        <text>a quinone + NADH + 5 H(+)(in) = a quinol + NAD(+) + 4 H(+)(out)</text>
        <dbReference type="Rhea" id="RHEA:57888"/>
        <dbReference type="ChEBI" id="CHEBI:15378"/>
        <dbReference type="ChEBI" id="CHEBI:24646"/>
        <dbReference type="ChEBI" id="CHEBI:57540"/>
        <dbReference type="ChEBI" id="CHEBI:57945"/>
        <dbReference type="ChEBI" id="CHEBI:132124"/>
    </reaction>
</comment>
<dbReference type="GO" id="GO:0048038">
    <property type="term" value="F:quinone binding"/>
    <property type="evidence" value="ECO:0007669"/>
    <property type="project" value="UniProtKB-KW"/>
</dbReference>
<protein>
    <recommendedName>
        <fullName evidence="5">NADH-quinone oxidoreductase subunit H</fullName>
        <ecNumber evidence="5">7.1.1.-</ecNumber>
    </recommendedName>
    <alternativeName>
        <fullName evidence="5">NADH dehydrogenase I subunit H</fullName>
    </alternativeName>
    <alternativeName>
        <fullName evidence="5">NDH-1 subunit H</fullName>
    </alternativeName>
</protein>
<evidence type="ECO:0000256" key="3">
    <source>
        <dbReference type="ARBA" id="ARBA00022989"/>
    </source>
</evidence>
<feature type="transmembrane region" description="Helical" evidence="5">
    <location>
        <begin position="360"/>
        <end position="378"/>
    </location>
</feature>
<comment type="subunit">
    <text evidence="5">NDH-1 is composed of 14 different subunits. Subunits NuoA, H, J, K, L, M, N constitute the membrane sector of the complex.</text>
</comment>
<comment type="similarity">
    <text evidence="5 6">Belongs to the complex I subunit 1 family.</text>
</comment>
<keyword evidence="5" id="KW-0830">Ubiquinone</keyword>
<feature type="transmembrane region" description="Helical" evidence="5">
    <location>
        <begin position="81"/>
        <end position="101"/>
    </location>
</feature>
<keyword evidence="4 5" id="KW-0472">Membrane</keyword>
<dbReference type="GO" id="GO:0016655">
    <property type="term" value="F:oxidoreductase activity, acting on NAD(P)H, quinone or similar compound as acceptor"/>
    <property type="evidence" value="ECO:0007669"/>
    <property type="project" value="UniProtKB-UniRule"/>
</dbReference>
<dbReference type="OrthoDB" id="9803734at2"/>
<reference evidence="7 8" key="1">
    <citation type="submission" date="2019-06" db="EMBL/GenBank/DDBJ databases">
        <title>Persicimonas caeni gen. nov., sp. nov., a predatory bacterium isolated from solar saltern.</title>
        <authorList>
            <person name="Wang S."/>
        </authorList>
    </citation>
    <scope>NUCLEOTIDE SEQUENCE [LARGE SCALE GENOMIC DNA]</scope>
    <source>
        <strain evidence="7 8">YN101</strain>
    </source>
</reference>
<accession>A0A5B8YBH7</accession>
<dbReference type="AlphaFoldDB" id="A0A4Y6Q0D2"/>
<dbReference type="GO" id="GO:0005886">
    <property type="term" value="C:plasma membrane"/>
    <property type="evidence" value="ECO:0007669"/>
    <property type="project" value="UniProtKB-SubCell"/>
</dbReference>
<dbReference type="PANTHER" id="PTHR11432">
    <property type="entry name" value="NADH DEHYDROGENASE SUBUNIT 1"/>
    <property type="match status" value="1"/>
</dbReference>
<sequence length="379" mass="41942">MPEVLITIIKIVAIVFVFVMGLASLMTLLGDRKQSAKIQNRVGPMQAQFFGQSLFGLPHFLADGIKMILKENTIPDGANKFLHTLAPSLVFVPALLGWAAVPFMDHYCAGEIEVLANYQEVCHGEWKNYFQIMDFNAGLLYAFAIAGISVYGAAIAGWASNNKFSLLGGLRSSAQMISYEVSMGLSLAGILMIYGTLDLNQMVIQQGQMLGGWLPLWGIVVQPVAFFLFFLAGMAETKRAPFDLPEGESEIVAGYITEYSSMKFGAMQLAEYAATVFIAALIAVMFLGGWQVPFLYADGFYFGGIADPSLHIPVPYWLVIILRILAMCLKVIVLVWLQFMMRWTLPRFRYDQVMVLGWKILLPLSLANLLITALIVAIF</sequence>
<evidence type="ECO:0000256" key="5">
    <source>
        <dbReference type="HAMAP-Rule" id="MF_01350"/>
    </source>
</evidence>
<dbReference type="GO" id="GO:0003954">
    <property type="term" value="F:NADH dehydrogenase activity"/>
    <property type="evidence" value="ECO:0007669"/>
    <property type="project" value="TreeGrafter"/>
</dbReference>
<evidence type="ECO:0000313" key="7">
    <source>
        <dbReference type="EMBL" id="QDG54024.1"/>
    </source>
</evidence>
<dbReference type="GO" id="GO:0009060">
    <property type="term" value="P:aerobic respiration"/>
    <property type="evidence" value="ECO:0007669"/>
    <property type="project" value="TreeGrafter"/>
</dbReference>
<keyword evidence="8" id="KW-1185">Reference proteome</keyword>
<organism evidence="7 8">
    <name type="scientific">Persicimonas caeni</name>
    <dbReference type="NCBI Taxonomy" id="2292766"/>
    <lineage>
        <taxon>Bacteria</taxon>
        <taxon>Deltaproteobacteria</taxon>
        <taxon>Bradymonadales</taxon>
        <taxon>Bradymonadaceae</taxon>
        <taxon>Persicimonas</taxon>
    </lineage>
</organism>
<keyword evidence="3 5" id="KW-1133">Transmembrane helix</keyword>
<evidence type="ECO:0000256" key="6">
    <source>
        <dbReference type="RuleBase" id="RU000471"/>
    </source>
</evidence>
<keyword evidence="5" id="KW-0874">Quinone</keyword>
<keyword evidence="2 5" id="KW-0812">Transmembrane</keyword>
<feature type="transmembrane region" description="Helical" evidence="5">
    <location>
        <begin position="316"/>
        <end position="339"/>
    </location>
</feature>
<dbReference type="EMBL" id="CP041186">
    <property type="protein sequence ID" value="QDG54024.1"/>
    <property type="molecule type" value="Genomic_DNA"/>
</dbReference>
<evidence type="ECO:0000256" key="1">
    <source>
        <dbReference type="ARBA" id="ARBA00004141"/>
    </source>
</evidence>
<comment type="function">
    <text evidence="5">NDH-1 shuttles electrons from NADH, via FMN and iron-sulfur (Fe-S) centers, to quinones in the respiratory chain. The immediate electron acceptor for the enzyme in this species is believed to be ubiquinone. Couples the redox reaction to proton translocation (for every two electrons transferred, four hydrogen ions are translocated across the cytoplasmic membrane), and thus conserves the redox energy in a proton gradient. This subunit may bind ubiquinone.</text>
</comment>
<keyword evidence="5" id="KW-1278">Translocase</keyword>
<dbReference type="InterPro" id="IPR001694">
    <property type="entry name" value="NADH_UbQ_OxRdtase_su1/FPO"/>
</dbReference>
<dbReference type="Pfam" id="PF00146">
    <property type="entry name" value="NADHdh"/>
    <property type="match status" value="1"/>
</dbReference>
<evidence type="ECO:0000313" key="8">
    <source>
        <dbReference type="Proteomes" id="UP000315995"/>
    </source>
</evidence>
<evidence type="ECO:0000256" key="4">
    <source>
        <dbReference type="ARBA" id="ARBA00023136"/>
    </source>
</evidence>
<accession>A0A4Y6Q0D2</accession>
<feature type="transmembrane region" description="Helical" evidence="5">
    <location>
        <begin position="272"/>
        <end position="296"/>
    </location>
</feature>
<dbReference type="EC" id="7.1.1.-" evidence="5"/>
<dbReference type="InterPro" id="IPR018086">
    <property type="entry name" value="NADH_UbQ_OxRdtase_su1_CS"/>
</dbReference>
<keyword evidence="5" id="KW-1003">Cell membrane</keyword>
<comment type="subcellular location">
    <subcellularLocation>
        <location evidence="5 6">Cell membrane</location>
        <topology evidence="5 6">Multi-pass membrane protein</topology>
    </subcellularLocation>
    <subcellularLocation>
        <location evidence="1">Membrane</location>
        <topology evidence="1">Multi-pass membrane protein</topology>
    </subcellularLocation>
</comment>